<protein>
    <recommendedName>
        <fullName evidence="1">Reverse transcriptase domain-containing protein</fullName>
    </recommendedName>
</protein>
<dbReference type="GO" id="GO:0003964">
    <property type="term" value="F:RNA-directed DNA polymerase activity"/>
    <property type="evidence" value="ECO:0007669"/>
    <property type="project" value="TreeGrafter"/>
</dbReference>
<dbReference type="PANTHER" id="PTHR33642:SF4">
    <property type="entry name" value="COX1_OXI3 INTRON 1 PROTEIN-RELATED"/>
    <property type="match status" value="1"/>
</dbReference>
<dbReference type="Pfam" id="PF01348">
    <property type="entry name" value="Intron_maturas2"/>
    <property type="match status" value="1"/>
</dbReference>
<evidence type="ECO:0000313" key="3">
    <source>
        <dbReference type="Proteomes" id="UP000774326"/>
    </source>
</evidence>
<organism evidence="2 3">
    <name type="scientific">Wickerhamomyces pijperi</name>
    <name type="common">Yeast</name>
    <name type="synonym">Pichia pijperi</name>
    <dbReference type="NCBI Taxonomy" id="599730"/>
    <lineage>
        <taxon>Eukaryota</taxon>
        <taxon>Fungi</taxon>
        <taxon>Dikarya</taxon>
        <taxon>Ascomycota</taxon>
        <taxon>Saccharomycotina</taxon>
        <taxon>Saccharomycetes</taxon>
        <taxon>Phaffomycetales</taxon>
        <taxon>Wickerhamomycetaceae</taxon>
        <taxon>Wickerhamomyces</taxon>
    </lineage>
</organism>
<dbReference type="InterPro" id="IPR024937">
    <property type="entry name" value="Domain_X"/>
</dbReference>
<sequence length="277" mass="32345">MIKAGHINNLGQLTHNLEEGTPQGSVLSPLLCNIYLTLLDNYIEELKVKYNMPRNTRKNSTYNKLALKLKNLKNKGHNDVNHPEYKNYIKTLKLLLNTYSTDETLNIKICFIRYADDFIIGINGSKEFARSLYLDLDKFLDSIDLKLNKDKTLLTDFCSKPIKFLGFLIKNVSLTKRAYTYTYNKTTGKLIKARARVRLSIFMDKDRVLKRLLEKKFIKWGIKKNTNSIKILKGTSRNNLINLDHADILRYYSSVMRGIFNYYRIVNNMPKLSNILW</sequence>
<reference evidence="2" key="2">
    <citation type="submission" date="2021-01" db="EMBL/GenBank/DDBJ databases">
        <authorList>
            <person name="Schikora-Tamarit M.A."/>
        </authorList>
    </citation>
    <scope>NUCLEOTIDE SEQUENCE</scope>
    <source>
        <strain evidence="2">CBS2887</strain>
    </source>
</reference>
<dbReference type="Proteomes" id="UP000774326">
    <property type="component" value="Unassembled WGS sequence"/>
</dbReference>
<dbReference type="SUPFAM" id="SSF56672">
    <property type="entry name" value="DNA/RNA polymerases"/>
    <property type="match status" value="1"/>
</dbReference>
<evidence type="ECO:0000313" key="2">
    <source>
        <dbReference type="EMBL" id="KAH3677174.1"/>
    </source>
</evidence>
<dbReference type="PROSITE" id="PS50878">
    <property type="entry name" value="RT_POL"/>
    <property type="match status" value="1"/>
</dbReference>
<dbReference type="GO" id="GO:0005739">
    <property type="term" value="C:mitochondrion"/>
    <property type="evidence" value="ECO:0007669"/>
    <property type="project" value="TreeGrafter"/>
</dbReference>
<keyword evidence="2" id="KW-0496">Mitochondrion</keyword>
<geneLocation type="mitochondrion" evidence="2"/>
<gene>
    <name evidence="2" type="ORF">WICPIJ_009020</name>
</gene>
<feature type="domain" description="Reverse transcriptase" evidence="1">
    <location>
        <begin position="1"/>
        <end position="169"/>
    </location>
</feature>
<dbReference type="Pfam" id="PF00078">
    <property type="entry name" value="RVT_1"/>
    <property type="match status" value="1"/>
</dbReference>
<dbReference type="CDD" id="cd01651">
    <property type="entry name" value="RT_G2_intron"/>
    <property type="match status" value="1"/>
</dbReference>
<dbReference type="PANTHER" id="PTHR33642">
    <property type="entry name" value="COX1/OXI3 INTRON 1 PROTEIN-RELATED"/>
    <property type="match status" value="1"/>
</dbReference>
<dbReference type="InterPro" id="IPR000477">
    <property type="entry name" value="RT_dom"/>
</dbReference>
<comment type="caution">
    <text evidence="2">The sequence shown here is derived from an EMBL/GenBank/DDBJ whole genome shotgun (WGS) entry which is preliminary data.</text>
</comment>
<name>A0A9P8PTT6_WICPI</name>
<dbReference type="EMBL" id="JAEUBG010005184">
    <property type="protein sequence ID" value="KAH3677174.1"/>
    <property type="molecule type" value="Genomic_DNA"/>
</dbReference>
<feature type="non-terminal residue" evidence="2">
    <location>
        <position position="277"/>
    </location>
</feature>
<keyword evidence="3" id="KW-1185">Reference proteome</keyword>
<dbReference type="InterPro" id="IPR043502">
    <property type="entry name" value="DNA/RNA_pol_sf"/>
</dbReference>
<proteinExistence type="predicted"/>
<dbReference type="AlphaFoldDB" id="A0A9P8PTT6"/>
<reference evidence="2" key="1">
    <citation type="journal article" date="2021" name="Open Biol.">
        <title>Shared evolutionary footprints suggest mitochondrial oxidative damage underlies multiple complex I losses in fungi.</title>
        <authorList>
            <person name="Schikora-Tamarit M.A."/>
            <person name="Marcet-Houben M."/>
            <person name="Nosek J."/>
            <person name="Gabaldon T."/>
        </authorList>
    </citation>
    <scope>NUCLEOTIDE SEQUENCE</scope>
    <source>
        <strain evidence="2">CBS2887</strain>
    </source>
</reference>
<accession>A0A9P8PTT6</accession>
<evidence type="ECO:0000259" key="1">
    <source>
        <dbReference type="PROSITE" id="PS50878"/>
    </source>
</evidence>
<dbReference type="GO" id="GO:0006315">
    <property type="term" value="P:homing of group II introns"/>
    <property type="evidence" value="ECO:0007669"/>
    <property type="project" value="TreeGrafter"/>
</dbReference>
<dbReference type="OrthoDB" id="3594036at2759"/>
<dbReference type="GO" id="GO:0090615">
    <property type="term" value="P:mitochondrial mRNA processing"/>
    <property type="evidence" value="ECO:0007669"/>
    <property type="project" value="TreeGrafter"/>
</dbReference>